<feature type="compositionally biased region" description="Polar residues" evidence="1">
    <location>
        <begin position="398"/>
        <end position="410"/>
    </location>
</feature>
<feature type="compositionally biased region" description="Acidic residues" evidence="1">
    <location>
        <begin position="10"/>
        <end position="22"/>
    </location>
</feature>
<feature type="compositionally biased region" description="Polar residues" evidence="1">
    <location>
        <begin position="69"/>
        <end position="86"/>
    </location>
</feature>
<dbReference type="EMBL" id="JAFJYH010000115">
    <property type="protein sequence ID" value="KAG4419001.1"/>
    <property type="molecule type" value="Genomic_DNA"/>
</dbReference>
<dbReference type="AlphaFoldDB" id="A0A8H7THH1"/>
<organism evidence="2 3">
    <name type="scientific">Cadophora malorum</name>
    <dbReference type="NCBI Taxonomy" id="108018"/>
    <lineage>
        <taxon>Eukaryota</taxon>
        <taxon>Fungi</taxon>
        <taxon>Dikarya</taxon>
        <taxon>Ascomycota</taxon>
        <taxon>Pezizomycotina</taxon>
        <taxon>Leotiomycetes</taxon>
        <taxon>Helotiales</taxon>
        <taxon>Ploettnerulaceae</taxon>
        <taxon>Cadophora</taxon>
    </lineage>
</organism>
<accession>A0A8H7THH1</accession>
<gene>
    <name evidence="2" type="ORF">IFR04_007862</name>
</gene>
<evidence type="ECO:0000313" key="3">
    <source>
        <dbReference type="Proteomes" id="UP000664132"/>
    </source>
</evidence>
<feature type="region of interest" description="Disordered" evidence="1">
    <location>
        <begin position="362"/>
        <end position="440"/>
    </location>
</feature>
<reference evidence="2" key="1">
    <citation type="submission" date="2021-02" db="EMBL/GenBank/DDBJ databases">
        <title>Genome sequence Cadophora malorum strain M34.</title>
        <authorList>
            <person name="Stefanovic E."/>
            <person name="Vu D."/>
            <person name="Scully C."/>
            <person name="Dijksterhuis J."/>
            <person name="Roader J."/>
            <person name="Houbraken J."/>
        </authorList>
    </citation>
    <scope>NUCLEOTIDE SEQUENCE</scope>
    <source>
        <strain evidence="2">M34</strain>
    </source>
</reference>
<feature type="compositionally biased region" description="Basic residues" evidence="1">
    <location>
        <begin position="431"/>
        <end position="440"/>
    </location>
</feature>
<keyword evidence="3" id="KW-1185">Reference proteome</keyword>
<feature type="compositionally biased region" description="Low complexity" evidence="1">
    <location>
        <begin position="190"/>
        <end position="202"/>
    </location>
</feature>
<feature type="compositionally biased region" description="Basic and acidic residues" evidence="1">
    <location>
        <begin position="110"/>
        <end position="130"/>
    </location>
</feature>
<feature type="region of interest" description="Disordered" evidence="1">
    <location>
        <begin position="284"/>
        <end position="342"/>
    </location>
</feature>
<name>A0A8H7THH1_9HELO</name>
<dbReference type="Proteomes" id="UP000664132">
    <property type="component" value="Unassembled WGS sequence"/>
</dbReference>
<feature type="compositionally biased region" description="Basic residues" evidence="1">
    <location>
        <begin position="329"/>
        <end position="339"/>
    </location>
</feature>
<protein>
    <submittedName>
        <fullName evidence="2">Uncharacterized protein</fullName>
    </submittedName>
</protein>
<feature type="compositionally biased region" description="Low complexity" evidence="1">
    <location>
        <begin position="372"/>
        <end position="397"/>
    </location>
</feature>
<feature type="compositionally biased region" description="Polar residues" evidence="1">
    <location>
        <begin position="26"/>
        <end position="41"/>
    </location>
</feature>
<evidence type="ECO:0000313" key="2">
    <source>
        <dbReference type="EMBL" id="KAG4419001.1"/>
    </source>
</evidence>
<comment type="caution">
    <text evidence="2">The sequence shown here is derived from an EMBL/GenBank/DDBJ whole genome shotgun (WGS) entry which is preliminary data.</text>
</comment>
<dbReference type="OrthoDB" id="3554504at2759"/>
<feature type="region of interest" description="Disordered" evidence="1">
    <location>
        <begin position="1"/>
        <end position="130"/>
    </location>
</feature>
<feature type="region of interest" description="Disordered" evidence="1">
    <location>
        <begin position="180"/>
        <end position="204"/>
    </location>
</feature>
<sequence length="440" mass="48461">MTGNSHDVEIELFDNSSDDEYDKENVQSNRTSYGDSRSPSQDLPEDFRSCTETLTPRQSAELDNFNGKCRNSSEINGSKKPSSPRASLTTSTPSSQTGSSSATVRPTRSPSREAKKDSNDEKQSKGKHLMADEHCAPLEPSIEISMAEDSSPDSVSSKTTKIFDIIHIGGLNAIREVDSDSARSPTLGSPTVPTPAVVPKKTQSPGSITLLDRFGRNVWLHRNEEQDIDEVRVDEDGNYYVFGQGGFRVRLREGQIQSENTSQPFCISNGKKVNINIVADRLRTSALQDPRPEDDSPITPRTEPIVNNQSSPLPSPLRNVTRPPNTRTPSHKTRLHHSKTPWTDLLTGAAEKSKHATTYLAKGARSKMRASTAQPVQPAQTRQQQQSTSRISSRASSANKSGLETGNSREAQGRRLSFLRQGSRVTPVANIKKRIMSRRQ</sequence>
<proteinExistence type="predicted"/>
<evidence type="ECO:0000256" key="1">
    <source>
        <dbReference type="SAM" id="MobiDB-lite"/>
    </source>
</evidence>
<feature type="compositionally biased region" description="Low complexity" evidence="1">
    <location>
        <begin position="87"/>
        <end position="103"/>
    </location>
</feature>